<evidence type="ECO:0000256" key="6">
    <source>
        <dbReference type="PROSITE-ProRule" id="PRU00108"/>
    </source>
</evidence>
<dbReference type="RefSeq" id="XP_040657539.1">
    <property type="nucleotide sequence ID" value="XM_040802506.1"/>
</dbReference>
<feature type="compositionally biased region" description="Polar residues" evidence="8">
    <location>
        <begin position="491"/>
        <end position="500"/>
    </location>
</feature>
<dbReference type="Gene3D" id="1.10.10.60">
    <property type="entry name" value="Homeodomain-like"/>
    <property type="match status" value="1"/>
</dbReference>
<feature type="DNA-binding region" description="Homeobox" evidence="6">
    <location>
        <begin position="231"/>
        <end position="290"/>
    </location>
</feature>
<feature type="region of interest" description="Disordered" evidence="8">
    <location>
        <begin position="72"/>
        <end position="91"/>
    </location>
</feature>
<comment type="caution">
    <text evidence="10">The sequence shown here is derived from an EMBL/GenBank/DDBJ whole genome shotgun (WGS) entry which is preliminary data.</text>
</comment>
<dbReference type="PROSITE" id="PS00027">
    <property type="entry name" value="HOMEOBOX_1"/>
    <property type="match status" value="1"/>
</dbReference>
<evidence type="ECO:0000256" key="4">
    <source>
        <dbReference type="ARBA" id="ARBA00023155"/>
    </source>
</evidence>
<feature type="compositionally biased region" description="Low complexity" evidence="8">
    <location>
        <begin position="549"/>
        <end position="560"/>
    </location>
</feature>
<evidence type="ECO:0000256" key="8">
    <source>
        <dbReference type="SAM" id="MobiDB-lite"/>
    </source>
</evidence>
<evidence type="ECO:0000256" key="5">
    <source>
        <dbReference type="ARBA" id="ARBA00023242"/>
    </source>
</evidence>
<evidence type="ECO:0000313" key="10">
    <source>
        <dbReference type="EMBL" id="KYK58187.1"/>
    </source>
</evidence>
<dbReference type="SMART" id="SM00389">
    <property type="entry name" value="HOX"/>
    <property type="match status" value="1"/>
</dbReference>
<comment type="similarity">
    <text evidence="2">Belongs to the engrailed homeobox family.</text>
</comment>
<evidence type="ECO:0000259" key="9">
    <source>
        <dbReference type="PROSITE" id="PS50071"/>
    </source>
</evidence>
<keyword evidence="5 6" id="KW-0539">Nucleus</keyword>
<keyword evidence="11" id="KW-1185">Reference proteome</keyword>
<proteinExistence type="inferred from homology"/>
<dbReference type="PANTHER" id="PTHR24341:SF6">
    <property type="entry name" value="HOMEOBOX PROTEIN INVECTED"/>
    <property type="match status" value="1"/>
</dbReference>
<name>A0A151GM52_DRECN</name>
<dbReference type="GO" id="GO:0000981">
    <property type="term" value="F:DNA-binding transcription factor activity, RNA polymerase II-specific"/>
    <property type="evidence" value="ECO:0007669"/>
    <property type="project" value="InterPro"/>
</dbReference>
<dbReference type="SUPFAM" id="SSF46689">
    <property type="entry name" value="Homeodomain-like"/>
    <property type="match status" value="1"/>
</dbReference>
<protein>
    <submittedName>
        <fullName evidence="10">Homeodomain-like protein</fullName>
    </submittedName>
</protein>
<dbReference type="Proteomes" id="UP000076580">
    <property type="component" value="Chromosome 02"/>
</dbReference>
<feature type="region of interest" description="Disordered" evidence="8">
    <location>
        <begin position="132"/>
        <end position="151"/>
    </location>
</feature>
<gene>
    <name evidence="10" type="ORF">DCS_05200</name>
</gene>
<dbReference type="InterPro" id="IPR017970">
    <property type="entry name" value="Homeobox_CS"/>
</dbReference>
<feature type="compositionally biased region" description="Basic and acidic residues" evidence="8">
    <location>
        <begin position="501"/>
        <end position="513"/>
    </location>
</feature>
<reference evidence="10 11" key="1">
    <citation type="journal article" date="2016" name="Sci. Rep.">
        <title>Insights into Adaptations to a Near-Obligate Nematode Endoparasitic Lifestyle from the Finished Genome of Drechmeria coniospora.</title>
        <authorList>
            <person name="Zhang L."/>
            <person name="Zhou Z."/>
            <person name="Guo Q."/>
            <person name="Fokkens L."/>
            <person name="Miskei M."/>
            <person name="Pocsi I."/>
            <person name="Zhang W."/>
            <person name="Chen M."/>
            <person name="Wang L."/>
            <person name="Sun Y."/>
            <person name="Donzelli B.G."/>
            <person name="Gibson D.M."/>
            <person name="Nelson D.R."/>
            <person name="Luo J.G."/>
            <person name="Rep M."/>
            <person name="Liu H."/>
            <person name="Yang S."/>
            <person name="Wang J."/>
            <person name="Krasnoff S.B."/>
            <person name="Xu Y."/>
            <person name="Molnar I."/>
            <person name="Lin M."/>
        </authorList>
    </citation>
    <scope>NUCLEOTIDE SEQUENCE [LARGE SCALE GENOMIC DNA]</scope>
    <source>
        <strain evidence="10 11">ARSEF 6962</strain>
    </source>
</reference>
<evidence type="ECO:0000256" key="1">
    <source>
        <dbReference type="ARBA" id="ARBA00004123"/>
    </source>
</evidence>
<dbReference type="PROSITE" id="PS50071">
    <property type="entry name" value="HOMEOBOX_2"/>
    <property type="match status" value="1"/>
</dbReference>
<dbReference type="Pfam" id="PF00046">
    <property type="entry name" value="Homeodomain"/>
    <property type="match status" value="1"/>
</dbReference>
<dbReference type="InterPro" id="IPR050720">
    <property type="entry name" value="Engrailed_Homeobox_TFs"/>
</dbReference>
<dbReference type="STRING" id="98403.A0A151GM52"/>
<dbReference type="GO" id="GO:0016586">
    <property type="term" value="C:RSC-type complex"/>
    <property type="evidence" value="ECO:0007669"/>
    <property type="project" value="TreeGrafter"/>
</dbReference>
<sequence length="719" mass="77753">MSAWHLVPSTRLLDDLLRCRTPSSCSVAARPPPPPTTTHFLLPTPTHTTLTHHTPRSPHTTTRCRRLAALAQTSTAGPPPSPPPKSLRHGSLRASGRGHVMLRFPSVTPAADASARIGQLPAMMGPGPHCVDGTRHRRVRNGNDDDGTDDGTNDDCQFTHCHPEIMGSFAQTQWPAWAYAGLEDPFSPFQQPQPQPPPQQYSAYPPYLAESIDGYQAHPNRPLVHHQLSRTTESKPRLSKEEVEVLEAEFQKNHKPSSSTKKALAESMRVDNARINNWFQNRRAREKKENNIREYEAKQRLEKEKAEADPACRTDDARQRDLVASSAPFPEPRSAVKVEAEAALSPSVVASPLSSVQDTASDGSPLPVHLPAVHGSFSSSDASSTVDSDHDNDVSSASLDLSEPADYLLRTHTDCVGASVRPEELKSPEELYSSYRSFMEEAFSSSAPAPHQSPLADEAAPKSPPPHPQSSDIAARRNRRPPPLAIAGGRSYSSYMPRTRTATDFDRKLDRASPMRRVASATGASVRVKKTISTPRSPHFDAAFTARDSPSTVGTAATGAPPTPDTPINFHQSALVDEAVPFSIDAKYMAAEMALQDPTLRTPPTTPGFMDGLFHMGSAYGMPISEETLIAPRVGDLPAATFHPSPMADGVQAFVGDAPCQTPSSLLPVQMGSSYFNFLGNTGYDWSEASVSTGSSPVSQSRHGDGYMVVAAARFDALE</sequence>
<feature type="compositionally biased region" description="Low complexity" evidence="8">
    <location>
        <begin position="376"/>
        <end position="386"/>
    </location>
</feature>
<organism evidence="10 11">
    <name type="scientific">Drechmeria coniospora</name>
    <name type="common">Nematophagous fungus</name>
    <name type="synonym">Meria coniospora</name>
    <dbReference type="NCBI Taxonomy" id="98403"/>
    <lineage>
        <taxon>Eukaryota</taxon>
        <taxon>Fungi</taxon>
        <taxon>Dikarya</taxon>
        <taxon>Ascomycota</taxon>
        <taxon>Pezizomycotina</taxon>
        <taxon>Sordariomycetes</taxon>
        <taxon>Hypocreomycetidae</taxon>
        <taxon>Hypocreales</taxon>
        <taxon>Ophiocordycipitaceae</taxon>
        <taxon>Drechmeria</taxon>
    </lineage>
</organism>
<evidence type="ECO:0000256" key="3">
    <source>
        <dbReference type="ARBA" id="ARBA00023125"/>
    </source>
</evidence>
<feature type="region of interest" description="Disordered" evidence="8">
    <location>
        <begin position="300"/>
        <end position="319"/>
    </location>
</feature>
<dbReference type="InterPro" id="IPR009057">
    <property type="entry name" value="Homeodomain-like_sf"/>
</dbReference>
<evidence type="ECO:0000256" key="2">
    <source>
        <dbReference type="ARBA" id="ARBA00010896"/>
    </source>
</evidence>
<dbReference type="PANTHER" id="PTHR24341">
    <property type="entry name" value="HOMEOBOX PROTEIN ENGRAILED"/>
    <property type="match status" value="1"/>
</dbReference>
<feature type="region of interest" description="Disordered" evidence="8">
    <location>
        <begin position="355"/>
        <end position="399"/>
    </location>
</feature>
<evidence type="ECO:0000256" key="7">
    <source>
        <dbReference type="RuleBase" id="RU000682"/>
    </source>
</evidence>
<dbReference type="AlphaFoldDB" id="A0A151GM52"/>
<evidence type="ECO:0000313" key="11">
    <source>
        <dbReference type="Proteomes" id="UP000076580"/>
    </source>
</evidence>
<feature type="domain" description="Homeobox" evidence="9">
    <location>
        <begin position="229"/>
        <end position="289"/>
    </location>
</feature>
<feature type="region of interest" description="Disordered" evidence="8">
    <location>
        <begin position="443"/>
        <end position="562"/>
    </location>
</feature>
<comment type="subcellular location">
    <subcellularLocation>
        <location evidence="1 6 7">Nucleus</location>
    </subcellularLocation>
</comment>
<dbReference type="InterPro" id="IPR001356">
    <property type="entry name" value="HD"/>
</dbReference>
<dbReference type="GO" id="GO:0003677">
    <property type="term" value="F:DNA binding"/>
    <property type="evidence" value="ECO:0007669"/>
    <property type="project" value="UniProtKB-UniRule"/>
</dbReference>
<keyword evidence="4 6" id="KW-0371">Homeobox</keyword>
<dbReference type="InParanoid" id="A0A151GM52"/>
<dbReference type="EMBL" id="LAYC01000002">
    <property type="protein sequence ID" value="KYK58187.1"/>
    <property type="molecule type" value="Genomic_DNA"/>
</dbReference>
<dbReference type="CDD" id="cd00086">
    <property type="entry name" value="homeodomain"/>
    <property type="match status" value="1"/>
</dbReference>
<dbReference type="GeneID" id="63717843"/>
<keyword evidence="3 6" id="KW-0238">DNA-binding</keyword>
<accession>A0A151GM52</accession>